<evidence type="ECO:0000256" key="10">
    <source>
        <dbReference type="HAMAP-Rule" id="MF_00019"/>
    </source>
</evidence>
<comment type="subcellular location">
    <subcellularLocation>
        <location evidence="10">Cytoplasm</location>
    </subcellularLocation>
    <text evidence="10">Associated with the membrane possibly through PlsY.</text>
</comment>
<dbReference type="PIRSF" id="PIRSF002465">
    <property type="entry name" value="Phsphlp_syn_PlsX"/>
    <property type="match status" value="1"/>
</dbReference>
<dbReference type="Gene3D" id="3.40.718.10">
    <property type="entry name" value="Isopropylmalate Dehydrogenase"/>
    <property type="match status" value="1"/>
</dbReference>
<comment type="caution">
    <text evidence="11">The sequence shown here is derived from an EMBL/GenBank/DDBJ whole genome shotgun (WGS) entry which is preliminary data.</text>
</comment>
<organism evidence="11 12">
    <name type="scientific">Fructilactobacillus sanfranciscensis</name>
    <name type="common">Lactobacillus sanfranciscensis</name>
    <dbReference type="NCBI Taxonomy" id="1625"/>
    <lineage>
        <taxon>Bacteria</taxon>
        <taxon>Bacillati</taxon>
        <taxon>Bacillota</taxon>
        <taxon>Bacilli</taxon>
        <taxon>Lactobacillales</taxon>
        <taxon>Lactobacillaceae</taxon>
        <taxon>Fructilactobacillus</taxon>
    </lineage>
</organism>
<comment type="function">
    <text evidence="10">Catalyzes the reversible formation of acyl-phosphate (acyl-PO(4)) from acyl-[acyl-carrier-protein] (acyl-ACP). This enzyme utilizes acyl-ACP as fatty acyl donor, but not acyl-CoA.</text>
</comment>
<evidence type="ECO:0000313" key="11">
    <source>
        <dbReference type="EMBL" id="TNK91046.1"/>
    </source>
</evidence>
<sequence>MIKLAVDAMGGDYAPQSVVEGVKLARNSRNDIEFLLFGDEKQIKPLLKDEKNIKIIHADEVITMEDEPVRAVKRKKNSSLVLAAKAVKDGKADALVSIGNTGALLVASLLIIGRIKGIDRPGFTATMPVMNNDKGFTMVDAGANADAKVTNIEQYALLGKYYSELVGHVNNPRIGLINNGTEADKGDMIHRKMHDALQSMNANGEINFIGNIESRELLNGVADVVVTDGFTGNAVLKAIEGTAMSGLGLLKESIKNGGFKAKLGAFLMKDSLKKMAKKMDYKRYGGAVLLGIKDPVVKGHGNSDAKTVKNCLFNAAEIVKSGYVESAKDHFTKVAETK</sequence>
<keyword evidence="4 10" id="KW-0808">Transferase</keyword>
<evidence type="ECO:0000256" key="7">
    <source>
        <dbReference type="ARBA" id="ARBA00023264"/>
    </source>
</evidence>
<dbReference type="GO" id="GO:0005737">
    <property type="term" value="C:cytoplasm"/>
    <property type="evidence" value="ECO:0007669"/>
    <property type="project" value="UniProtKB-SubCell"/>
</dbReference>
<dbReference type="PANTHER" id="PTHR30100">
    <property type="entry name" value="FATTY ACID/PHOSPHOLIPID SYNTHESIS PROTEIN PLSX"/>
    <property type="match status" value="1"/>
</dbReference>
<evidence type="ECO:0000256" key="5">
    <source>
        <dbReference type="ARBA" id="ARBA00023098"/>
    </source>
</evidence>
<dbReference type="GO" id="GO:0043811">
    <property type="term" value="F:phosphate:acyl-[acyl carrier protein] acyltransferase activity"/>
    <property type="evidence" value="ECO:0007669"/>
    <property type="project" value="UniProtKB-UniRule"/>
</dbReference>
<dbReference type="InterPro" id="IPR012281">
    <property type="entry name" value="Phospholipid_synth_PlsX-like"/>
</dbReference>
<dbReference type="AlphaFoldDB" id="A0A5C4TK79"/>
<accession>A0A5C4TK79</accession>
<dbReference type="SUPFAM" id="SSF53659">
    <property type="entry name" value="Isocitrate/Isopropylmalate dehydrogenase-like"/>
    <property type="match status" value="1"/>
</dbReference>
<keyword evidence="5 10" id="KW-0443">Lipid metabolism</keyword>
<protein>
    <recommendedName>
        <fullName evidence="8 10">Phosphate acyltransferase</fullName>
        <ecNumber evidence="8 10">2.3.1.274</ecNumber>
    </recommendedName>
    <alternativeName>
        <fullName evidence="10">Acyl-ACP phosphotransacylase</fullName>
    </alternativeName>
    <alternativeName>
        <fullName evidence="10">Acyl-[acyl-carrier-protein]--phosphate acyltransferase</fullName>
    </alternativeName>
    <alternativeName>
        <fullName evidence="10">Phosphate-acyl-ACP acyltransferase</fullName>
    </alternativeName>
</protein>
<dbReference type="UniPathway" id="UPA00085"/>
<keyword evidence="6 10" id="KW-0594">Phospholipid biosynthesis</keyword>
<comment type="subunit">
    <text evidence="9 10">Homodimer. Probably interacts with PlsY.</text>
</comment>
<dbReference type="EC" id="2.3.1.274" evidence="8 10"/>
<keyword evidence="11" id="KW-0012">Acyltransferase</keyword>
<dbReference type="InterPro" id="IPR003664">
    <property type="entry name" value="FA_synthesis"/>
</dbReference>
<evidence type="ECO:0000256" key="3">
    <source>
        <dbReference type="ARBA" id="ARBA00022516"/>
    </source>
</evidence>
<proteinExistence type="inferred from homology"/>
<comment type="similarity">
    <text evidence="10">Belongs to the PlsX family.</text>
</comment>
<dbReference type="Proteomes" id="UP000313312">
    <property type="component" value="Unassembled WGS sequence"/>
</dbReference>
<gene>
    <name evidence="10" type="primary">plsX</name>
    <name evidence="11" type="ORF">DID87_01505</name>
</gene>
<keyword evidence="7 10" id="KW-1208">Phospholipid metabolism</keyword>
<dbReference type="EMBL" id="QFCR01000002">
    <property type="protein sequence ID" value="TNK91046.1"/>
    <property type="molecule type" value="Genomic_DNA"/>
</dbReference>
<keyword evidence="2 10" id="KW-0963">Cytoplasm</keyword>
<reference evidence="11 12" key="1">
    <citation type="submission" date="2018-05" db="EMBL/GenBank/DDBJ databases">
        <title>Lactobacillus sanfranciscensis Ah4 draft denome sequence.</title>
        <authorList>
            <person name="Zhang G."/>
        </authorList>
    </citation>
    <scope>NUCLEOTIDE SEQUENCE [LARGE SCALE GENOMIC DNA]</scope>
    <source>
        <strain evidence="11 12">Ah4</strain>
    </source>
</reference>
<evidence type="ECO:0000256" key="2">
    <source>
        <dbReference type="ARBA" id="ARBA00022490"/>
    </source>
</evidence>
<dbReference type="Pfam" id="PF02504">
    <property type="entry name" value="FA_synthesis"/>
    <property type="match status" value="1"/>
</dbReference>
<evidence type="ECO:0000313" key="12">
    <source>
        <dbReference type="Proteomes" id="UP000313312"/>
    </source>
</evidence>
<evidence type="ECO:0000256" key="6">
    <source>
        <dbReference type="ARBA" id="ARBA00023209"/>
    </source>
</evidence>
<dbReference type="HAMAP" id="MF_00019">
    <property type="entry name" value="PlsX"/>
    <property type="match status" value="1"/>
</dbReference>
<evidence type="ECO:0000256" key="4">
    <source>
        <dbReference type="ARBA" id="ARBA00022679"/>
    </source>
</evidence>
<comment type="pathway">
    <text evidence="10">Lipid metabolism; phospholipid metabolism.</text>
</comment>
<evidence type="ECO:0000256" key="1">
    <source>
        <dbReference type="ARBA" id="ARBA00001232"/>
    </source>
</evidence>
<dbReference type="NCBIfam" id="TIGR00182">
    <property type="entry name" value="plsX"/>
    <property type="match status" value="1"/>
</dbReference>
<name>A0A5C4TK79_FRUSA</name>
<evidence type="ECO:0000256" key="8">
    <source>
        <dbReference type="ARBA" id="ARBA00024069"/>
    </source>
</evidence>
<dbReference type="PANTHER" id="PTHR30100:SF1">
    <property type="entry name" value="PHOSPHATE ACYLTRANSFERASE"/>
    <property type="match status" value="1"/>
</dbReference>
<dbReference type="GO" id="GO:0008654">
    <property type="term" value="P:phospholipid biosynthetic process"/>
    <property type="evidence" value="ECO:0007669"/>
    <property type="project" value="UniProtKB-KW"/>
</dbReference>
<evidence type="ECO:0000256" key="9">
    <source>
        <dbReference type="ARBA" id="ARBA00046608"/>
    </source>
</evidence>
<keyword evidence="3 10" id="KW-0444">Lipid biosynthesis</keyword>
<dbReference type="GO" id="GO:0006633">
    <property type="term" value="P:fatty acid biosynthetic process"/>
    <property type="evidence" value="ECO:0007669"/>
    <property type="project" value="UniProtKB-UniRule"/>
</dbReference>
<comment type="catalytic activity">
    <reaction evidence="1 10">
        <text>a fatty acyl-[ACP] + phosphate = an acyl phosphate + holo-[ACP]</text>
        <dbReference type="Rhea" id="RHEA:42292"/>
        <dbReference type="Rhea" id="RHEA-COMP:9685"/>
        <dbReference type="Rhea" id="RHEA-COMP:14125"/>
        <dbReference type="ChEBI" id="CHEBI:43474"/>
        <dbReference type="ChEBI" id="CHEBI:59918"/>
        <dbReference type="ChEBI" id="CHEBI:64479"/>
        <dbReference type="ChEBI" id="CHEBI:138651"/>
        <dbReference type="EC" id="2.3.1.274"/>
    </reaction>
</comment>